<dbReference type="PANTHER" id="PTHR46696:SF4">
    <property type="entry name" value="BIOTIN BIOSYNTHESIS CYTOCHROME P450"/>
    <property type="match status" value="1"/>
</dbReference>
<dbReference type="EMBL" id="JACHWY010000001">
    <property type="protein sequence ID" value="MBB3046233.1"/>
    <property type="molecule type" value="Genomic_DNA"/>
</dbReference>
<comment type="caution">
    <text evidence="8">The sequence shown here is derived from an EMBL/GenBank/DDBJ whole genome shotgun (WGS) entry which is preliminary data.</text>
</comment>
<evidence type="ECO:0000256" key="3">
    <source>
        <dbReference type="ARBA" id="ARBA00022723"/>
    </source>
</evidence>
<keyword evidence="5 7" id="KW-0408">Iron</keyword>
<dbReference type="RefSeq" id="WP_183408927.1">
    <property type="nucleotide sequence ID" value="NZ_JACHWY010000001.1"/>
</dbReference>
<dbReference type="PRINTS" id="PR00359">
    <property type="entry name" value="BP450"/>
</dbReference>
<proteinExistence type="inferred from homology"/>
<reference evidence="8 9" key="1">
    <citation type="submission" date="2020-08" db="EMBL/GenBank/DDBJ databases">
        <title>Genomic Encyclopedia of Type Strains, Phase III (KMG-III): the genomes of soil and plant-associated and newly described type strains.</title>
        <authorList>
            <person name="Whitman W."/>
        </authorList>
    </citation>
    <scope>NUCLEOTIDE SEQUENCE [LARGE SCALE GENOMIC DNA]</scope>
    <source>
        <strain evidence="8 9">CECT 8654</strain>
    </source>
</reference>
<keyword evidence="3 7" id="KW-0479">Metal-binding</keyword>
<dbReference type="GO" id="GO:0036199">
    <property type="term" value="F:cholest-4-en-3-one 26-monooxygenase activity"/>
    <property type="evidence" value="ECO:0007669"/>
    <property type="project" value="TreeGrafter"/>
</dbReference>
<protein>
    <submittedName>
        <fullName evidence="8">Cytochrome P450</fullName>
    </submittedName>
</protein>
<keyword evidence="6 7" id="KW-0503">Monooxygenase</keyword>
<dbReference type="Gene3D" id="1.10.630.10">
    <property type="entry name" value="Cytochrome P450"/>
    <property type="match status" value="1"/>
</dbReference>
<evidence type="ECO:0000256" key="5">
    <source>
        <dbReference type="ARBA" id="ARBA00023004"/>
    </source>
</evidence>
<dbReference type="PRINTS" id="PR00385">
    <property type="entry name" value="P450"/>
</dbReference>
<evidence type="ECO:0000313" key="9">
    <source>
        <dbReference type="Proteomes" id="UP000537130"/>
    </source>
</evidence>
<dbReference type="GO" id="GO:0006707">
    <property type="term" value="P:cholesterol catabolic process"/>
    <property type="evidence" value="ECO:0007669"/>
    <property type="project" value="TreeGrafter"/>
</dbReference>
<dbReference type="Proteomes" id="UP000537130">
    <property type="component" value="Unassembled WGS sequence"/>
</dbReference>
<comment type="similarity">
    <text evidence="1 7">Belongs to the cytochrome P450 family.</text>
</comment>
<dbReference type="GO" id="GO:0008395">
    <property type="term" value="F:steroid hydroxylase activity"/>
    <property type="evidence" value="ECO:0007669"/>
    <property type="project" value="TreeGrafter"/>
</dbReference>
<evidence type="ECO:0000256" key="6">
    <source>
        <dbReference type="ARBA" id="ARBA00023033"/>
    </source>
</evidence>
<evidence type="ECO:0000256" key="7">
    <source>
        <dbReference type="RuleBase" id="RU000461"/>
    </source>
</evidence>
<dbReference type="InterPro" id="IPR017972">
    <property type="entry name" value="Cyt_P450_CS"/>
</dbReference>
<evidence type="ECO:0000313" key="8">
    <source>
        <dbReference type="EMBL" id="MBB3046233.1"/>
    </source>
</evidence>
<dbReference type="PANTHER" id="PTHR46696">
    <property type="entry name" value="P450, PUTATIVE (EUROFUNG)-RELATED"/>
    <property type="match status" value="1"/>
</dbReference>
<dbReference type="InterPro" id="IPR001128">
    <property type="entry name" value="Cyt_P450"/>
</dbReference>
<dbReference type="FunFam" id="1.10.630.10:FF:000018">
    <property type="entry name" value="Cytochrome P450 monooxygenase"/>
    <property type="match status" value="1"/>
</dbReference>
<keyword evidence="9" id="KW-1185">Reference proteome</keyword>
<keyword evidence="2 7" id="KW-0349">Heme</keyword>
<sequence>MSCPHLNLLDPDTYKDGIPHEHFAQLRNERPVYWQEDPITNVGYWVVSKYDDLQYISKHPEIFSSAARTALSNEMTDEEVAMQSMMILNMDPPDHLKYRRIVNKAFIPRVVEAKLTHIREMAKAIIDKVAQRGECEFVSEVAAELPLQVICELMGVAQEDRHMIFHNTNVMIGADDPDLSTSAEEGMAAAAEIYTYGYKILENHRANPGDNLVDMLVTGTVDGEQLTDDEFAQFFLMLLVAGNETTRTVTANGMKLLIEHPDQLQELVENPSLIPNAVEEFLRYEPAVMQFRRTVMHDVELGGQQMRKGDKVVMYYTSANRDEDYFSDPNRFDIHRSNAKEHRSFGIGEHFCLGSHLARLELNVMFEELIPRLRNPRFADKPNYMRSSFLNSMKTLHITFDPEPA</sequence>
<dbReference type="GO" id="GO:0020037">
    <property type="term" value="F:heme binding"/>
    <property type="evidence" value="ECO:0007669"/>
    <property type="project" value="InterPro"/>
</dbReference>
<accession>A0A7W4Z4L2</accession>
<keyword evidence="4 7" id="KW-0560">Oxidoreductase</keyword>
<dbReference type="CDD" id="cd11033">
    <property type="entry name" value="CYP142-like"/>
    <property type="match status" value="1"/>
</dbReference>
<evidence type="ECO:0000256" key="2">
    <source>
        <dbReference type="ARBA" id="ARBA00022617"/>
    </source>
</evidence>
<dbReference type="GO" id="GO:0005506">
    <property type="term" value="F:iron ion binding"/>
    <property type="evidence" value="ECO:0007669"/>
    <property type="project" value="InterPro"/>
</dbReference>
<evidence type="ECO:0000256" key="1">
    <source>
        <dbReference type="ARBA" id="ARBA00010617"/>
    </source>
</evidence>
<dbReference type="AlphaFoldDB" id="A0A7W4Z4L2"/>
<gene>
    <name evidence="8" type="ORF">FHR99_000469</name>
</gene>
<dbReference type="SUPFAM" id="SSF48264">
    <property type="entry name" value="Cytochrome P450"/>
    <property type="match status" value="1"/>
</dbReference>
<evidence type="ECO:0000256" key="4">
    <source>
        <dbReference type="ARBA" id="ARBA00023002"/>
    </source>
</evidence>
<dbReference type="InterPro" id="IPR036396">
    <property type="entry name" value="Cyt_P450_sf"/>
</dbReference>
<dbReference type="PROSITE" id="PS00086">
    <property type="entry name" value="CYTOCHROME_P450"/>
    <property type="match status" value="1"/>
</dbReference>
<dbReference type="InterPro" id="IPR002397">
    <property type="entry name" value="Cyt_P450_B"/>
</dbReference>
<name>A0A7W4Z4L2_9GAMM</name>
<dbReference type="Pfam" id="PF00067">
    <property type="entry name" value="p450"/>
    <property type="match status" value="1"/>
</dbReference>
<organism evidence="8 9">
    <name type="scientific">Litorivivens lipolytica</name>
    <dbReference type="NCBI Taxonomy" id="1524264"/>
    <lineage>
        <taxon>Bacteria</taxon>
        <taxon>Pseudomonadati</taxon>
        <taxon>Pseudomonadota</taxon>
        <taxon>Gammaproteobacteria</taxon>
        <taxon>Litorivivens</taxon>
    </lineage>
</organism>